<evidence type="ECO:0000313" key="6">
    <source>
        <dbReference type="EMBL" id="TGZ83536.1"/>
    </source>
</evidence>
<dbReference type="Proteomes" id="UP000298138">
    <property type="component" value="Unassembled WGS sequence"/>
</dbReference>
<keyword evidence="2 5" id="KW-0812">Transmembrane</keyword>
<dbReference type="Pfam" id="PF01124">
    <property type="entry name" value="MAPEG"/>
    <property type="match status" value="1"/>
</dbReference>
<proteinExistence type="predicted"/>
<dbReference type="AlphaFoldDB" id="A0A4S2N3B0"/>
<comment type="subcellular location">
    <subcellularLocation>
        <location evidence="1">Membrane</location>
    </subcellularLocation>
</comment>
<accession>A0A4S2N3B0</accession>
<evidence type="ECO:0000256" key="5">
    <source>
        <dbReference type="SAM" id="Phobius"/>
    </source>
</evidence>
<feature type="transmembrane region" description="Helical" evidence="5">
    <location>
        <begin position="20"/>
        <end position="38"/>
    </location>
</feature>
<dbReference type="EMBL" id="ML220113">
    <property type="protein sequence ID" value="TGZ83536.1"/>
    <property type="molecule type" value="Genomic_DNA"/>
</dbReference>
<keyword evidence="7" id="KW-1185">Reference proteome</keyword>
<organism evidence="6 7">
    <name type="scientific">Ascodesmis nigricans</name>
    <dbReference type="NCBI Taxonomy" id="341454"/>
    <lineage>
        <taxon>Eukaryota</taxon>
        <taxon>Fungi</taxon>
        <taxon>Dikarya</taxon>
        <taxon>Ascomycota</taxon>
        <taxon>Pezizomycotina</taxon>
        <taxon>Pezizomycetes</taxon>
        <taxon>Pezizales</taxon>
        <taxon>Ascodesmidaceae</taxon>
        <taxon>Ascodesmis</taxon>
    </lineage>
</organism>
<dbReference type="InterPro" id="IPR001129">
    <property type="entry name" value="Membr-assoc_MAPEG"/>
</dbReference>
<evidence type="ECO:0000313" key="7">
    <source>
        <dbReference type="Proteomes" id="UP000298138"/>
    </source>
</evidence>
<evidence type="ECO:0000256" key="4">
    <source>
        <dbReference type="ARBA" id="ARBA00023136"/>
    </source>
</evidence>
<dbReference type="SUPFAM" id="SSF161084">
    <property type="entry name" value="MAPEG domain-like"/>
    <property type="match status" value="1"/>
</dbReference>
<evidence type="ECO:0000256" key="1">
    <source>
        <dbReference type="ARBA" id="ARBA00004370"/>
    </source>
</evidence>
<feature type="transmembrane region" description="Helical" evidence="5">
    <location>
        <begin position="132"/>
        <end position="153"/>
    </location>
</feature>
<keyword evidence="3 5" id="KW-1133">Transmembrane helix</keyword>
<evidence type="ECO:0000256" key="3">
    <source>
        <dbReference type="ARBA" id="ARBA00022989"/>
    </source>
</evidence>
<name>A0A4S2N3B0_9PEZI</name>
<protein>
    <recommendedName>
        <fullName evidence="8">Membrane-associated proteins in eicosanoid and glutathione metabolism</fullName>
    </recommendedName>
</protein>
<gene>
    <name evidence="6" type="ORF">EX30DRAFT_84448</name>
</gene>
<reference evidence="6 7" key="1">
    <citation type="submission" date="2019-04" db="EMBL/GenBank/DDBJ databases">
        <title>Comparative genomics and transcriptomics to analyze fruiting body development in filamentous ascomycetes.</title>
        <authorList>
            <consortium name="DOE Joint Genome Institute"/>
            <person name="Lutkenhaus R."/>
            <person name="Traeger S."/>
            <person name="Breuer J."/>
            <person name="Kuo A."/>
            <person name="Lipzen A."/>
            <person name="Pangilinan J."/>
            <person name="Dilworth D."/>
            <person name="Sandor L."/>
            <person name="Poggeler S."/>
            <person name="Barry K."/>
            <person name="Grigoriev I.V."/>
            <person name="Nowrousian M."/>
        </authorList>
    </citation>
    <scope>NUCLEOTIDE SEQUENCE [LARGE SCALE GENOMIC DNA]</scope>
    <source>
        <strain evidence="6 7">CBS 389.68</strain>
    </source>
</reference>
<dbReference type="PANTHER" id="PTHR35371:SF1">
    <property type="entry name" value="BLR7753 PROTEIN"/>
    <property type="match status" value="1"/>
</dbReference>
<keyword evidence="4 5" id="KW-0472">Membrane</keyword>
<dbReference type="GO" id="GO:0016020">
    <property type="term" value="C:membrane"/>
    <property type="evidence" value="ECO:0007669"/>
    <property type="project" value="UniProtKB-SubCell"/>
</dbReference>
<sequence>MPSTILDHFHTRNLSFYTVPAAYILAIAPHMYTLAAVGKRFDARHPRKLLGKLEGDQTMDSATKARIHRAEAASANGFENLGFFAAAVVAANVAGVETKALNTLSVGYVVSRLVYNLIYVNNTTAAAANSRFGVYLVGVGFVISLFVKAGNAVNALKL</sequence>
<dbReference type="InParanoid" id="A0A4S2N3B0"/>
<dbReference type="Gene3D" id="1.20.120.550">
    <property type="entry name" value="Membrane associated eicosanoid/glutathione metabolism-like domain"/>
    <property type="match status" value="1"/>
</dbReference>
<dbReference type="PANTHER" id="PTHR35371">
    <property type="entry name" value="INNER MEMBRANE PROTEIN"/>
    <property type="match status" value="1"/>
</dbReference>
<evidence type="ECO:0008006" key="8">
    <source>
        <dbReference type="Google" id="ProtNLM"/>
    </source>
</evidence>
<evidence type="ECO:0000256" key="2">
    <source>
        <dbReference type="ARBA" id="ARBA00022692"/>
    </source>
</evidence>
<dbReference type="InterPro" id="IPR023352">
    <property type="entry name" value="MAPEG-like_dom_sf"/>
</dbReference>
<dbReference type="OrthoDB" id="2122304at2759"/>